<evidence type="ECO:0000256" key="3">
    <source>
        <dbReference type="ARBA" id="ARBA00022692"/>
    </source>
</evidence>
<evidence type="ECO:0000256" key="6">
    <source>
        <dbReference type="ARBA" id="ARBA00023136"/>
    </source>
</evidence>
<evidence type="ECO:0000256" key="5">
    <source>
        <dbReference type="ARBA" id="ARBA00022989"/>
    </source>
</evidence>
<dbReference type="GO" id="GO:0004672">
    <property type="term" value="F:protein kinase activity"/>
    <property type="evidence" value="ECO:0007669"/>
    <property type="project" value="InterPro"/>
</dbReference>
<evidence type="ECO:0000256" key="9">
    <source>
        <dbReference type="SAM" id="SignalP"/>
    </source>
</evidence>
<proteinExistence type="predicted"/>
<reference evidence="11" key="1">
    <citation type="submission" date="2021-01" db="UniProtKB">
        <authorList>
            <consortium name="EnsemblPlants"/>
        </authorList>
    </citation>
    <scope>IDENTIFICATION</scope>
</reference>
<evidence type="ECO:0000256" key="7">
    <source>
        <dbReference type="SAM" id="MobiDB-lite"/>
    </source>
</evidence>
<keyword evidence="5 8" id="KW-1133">Transmembrane helix</keyword>
<feature type="compositionally biased region" description="Polar residues" evidence="7">
    <location>
        <begin position="267"/>
        <end position="276"/>
    </location>
</feature>
<dbReference type="SUPFAM" id="SSF56112">
    <property type="entry name" value="Protein kinase-like (PK-like)"/>
    <property type="match status" value="1"/>
</dbReference>
<evidence type="ECO:0000313" key="11">
    <source>
        <dbReference type="EnsemblPlants" id="Kaladp0055s0381.1.v1.1"/>
    </source>
</evidence>
<comment type="subcellular location">
    <subcellularLocation>
        <location evidence="1">Membrane</location>
    </subcellularLocation>
</comment>
<dbReference type="InterPro" id="IPR001245">
    <property type="entry name" value="Ser-Thr/Tyr_kinase_cat_dom"/>
</dbReference>
<dbReference type="GO" id="GO:0005524">
    <property type="term" value="F:ATP binding"/>
    <property type="evidence" value="ECO:0007669"/>
    <property type="project" value="InterPro"/>
</dbReference>
<dbReference type="PANTHER" id="PTHR48007">
    <property type="entry name" value="LEUCINE-RICH REPEAT RECEPTOR-LIKE PROTEIN KINASE PXC1"/>
    <property type="match status" value="1"/>
</dbReference>
<evidence type="ECO:0000256" key="8">
    <source>
        <dbReference type="SAM" id="Phobius"/>
    </source>
</evidence>
<dbReference type="Gramene" id="Kaladp0055s0381.1.v1.1">
    <property type="protein sequence ID" value="Kaladp0055s0381.1.v1.1"/>
    <property type="gene ID" value="Kaladp0055s0381.v1.1"/>
</dbReference>
<dbReference type="GO" id="GO:0016020">
    <property type="term" value="C:membrane"/>
    <property type="evidence" value="ECO:0007669"/>
    <property type="project" value="UniProtKB-SubCell"/>
</dbReference>
<evidence type="ECO:0000313" key="12">
    <source>
        <dbReference type="Proteomes" id="UP000594263"/>
    </source>
</evidence>
<accession>A0A7N0U739</accession>
<evidence type="ECO:0000259" key="10">
    <source>
        <dbReference type="PROSITE" id="PS50011"/>
    </source>
</evidence>
<dbReference type="Pfam" id="PF07714">
    <property type="entry name" value="PK_Tyr_Ser-Thr"/>
    <property type="match status" value="1"/>
</dbReference>
<dbReference type="InterPro" id="IPR013210">
    <property type="entry name" value="LRR_N_plant-typ"/>
</dbReference>
<dbReference type="PROSITE" id="PS50011">
    <property type="entry name" value="PROTEIN_KINASE_DOM"/>
    <property type="match status" value="1"/>
</dbReference>
<organism evidence="11 12">
    <name type="scientific">Kalanchoe fedtschenkoi</name>
    <name type="common">Lavender scallops</name>
    <name type="synonym">South American air plant</name>
    <dbReference type="NCBI Taxonomy" id="63787"/>
    <lineage>
        <taxon>Eukaryota</taxon>
        <taxon>Viridiplantae</taxon>
        <taxon>Streptophyta</taxon>
        <taxon>Embryophyta</taxon>
        <taxon>Tracheophyta</taxon>
        <taxon>Spermatophyta</taxon>
        <taxon>Magnoliopsida</taxon>
        <taxon>eudicotyledons</taxon>
        <taxon>Gunneridae</taxon>
        <taxon>Pentapetalae</taxon>
        <taxon>Saxifragales</taxon>
        <taxon>Crassulaceae</taxon>
        <taxon>Kalanchoe</taxon>
    </lineage>
</organism>
<evidence type="ECO:0000256" key="2">
    <source>
        <dbReference type="ARBA" id="ARBA00022614"/>
    </source>
</evidence>
<sequence>MLGSMQALLAAATLLHFFSDAVNPGSESELRVLLELKHALDPESLRLSSWNASRGAARVCDGSFEGVACHNNGRVANISLQGKGLTGRLPPAIGALTQLSGLYLHYNFLTGEIPREISQLRSLSDLYLNGNRFSGQIPPEIGNMAGVQVLQLCCNQLTGSIPAQLGALAKLNVLELRSNRLTGSIPPSLGNLGLLMWLDLSFNELNGTIPSNLADAKLLQVLDVRNNALSGNVPPGLMKLKEGFRYENNSGLLGVGYPRLEARPTQPKKNPQSEHTNLPCDQPPCTGISPRPGFKNLVIPGLMIVLTLSTGAIGILVLHRRRMRKLSDSESDTAGGAAGNGSADQGRKTGTTLISLEYSQSWDPFPILKQGFLLDLDEVEWATRYFSEANLLSKNGFSAIYRGVLQDGSTVAVKKVIKSSFKPDPAEVLKGLSALALLRHDNILRLRGFCCLRGRDECVLLVFDYAPNGSLSKFLDLDDGDDRTLGWSTRVSIIHGIAKGIEYLHGQESGKPALVYQDISADKVLLSSEFNPMLSGCGLHKLLANDVVFSALKASAGMGYLPPEYATTGKFTDKSDVYTFGVLILQIISGKRAVSHLVHDSGQLSQADYDDNVDDFIDPNLHGRFSKTEARMLVKTALRCSHESPSERPSLTAFVKELGKCSF</sequence>
<dbReference type="InterPro" id="IPR011009">
    <property type="entry name" value="Kinase-like_dom_sf"/>
</dbReference>
<name>A0A7N0U739_KALFE</name>
<dbReference type="Proteomes" id="UP000594263">
    <property type="component" value="Unplaced"/>
</dbReference>
<keyword evidence="4" id="KW-0677">Repeat</keyword>
<dbReference type="Pfam" id="PF08263">
    <property type="entry name" value="LRRNT_2"/>
    <property type="match status" value="1"/>
</dbReference>
<dbReference type="AlphaFoldDB" id="A0A7N0U739"/>
<evidence type="ECO:0000256" key="1">
    <source>
        <dbReference type="ARBA" id="ARBA00004370"/>
    </source>
</evidence>
<feature type="region of interest" description="Disordered" evidence="7">
    <location>
        <begin position="261"/>
        <end position="286"/>
    </location>
</feature>
<feature type="transmembrane region" description="Helical" evidence="8">
    <location>
        <begin position="297"/>
        <end position="318"/>
    </location>
</feature>
<feature type="region of interest" description="Disordered" evidence="7">
    <location>
        <begin position="327"/>
        <end position="346"/>
    </location>
</feature>
<keyword evidence="2" id="KW-0433">Leucine-rich repeat</keyword>
<keyword evidence="6 8" id="KW-0472">Membrane</keyword>
<dbReference type="Gene3D" id="1.10.510.10">
    <property type="entry name" value="Transferase(Phosphotransferase) domain 1"/>
    <property type="match status" value="1"/>
</dbReference>
<feature type="signal peptide" evidence="9">
    <location>
        <begin position="1"/>
        <end position="21"/>
    </location>
</feature>
<keyword evidence="3 8" id="KW-0812">Transmembrane</keyword>
<evidence type="ECO:0000256" key="4">
    <source>
        <dbReference type="ARBA" id="ARBA00022737"/>
    </source>
</evidence>
<dbReference type="Pfam" id="PF13855">
    <property type="entry name" value="LRR_8"/>
    <property type="match status" value="1"/>
</dbReference>
<dbReference type="InterPro" id="IPR032675">
    <property type="entry name" value="LRR_dom_sf"/>
</dbReference>
<dbReference type="InterPro" id="IPR001611">
    <property type="entry name" value="Leu-rich_rpt"/>
</dbReference>
<keyword evidence="12" id="KW-1185">Reference proteome</keyword>
<dbReference type="FunFam" id="3.80.10.10:FF:000379">
    <property type="entry name" value="Protein NSP-INTERACTING KINASE 2"/>
    <property type="match status" value="1"/>
</dbReference>
<protein>
    <recommendedName>
        <fullName evidence="10">Protein kinase domain-containing protein</fullName>
    </recommendedName>
</protein>
<dbReference type="EnsemblPlants" id="Kaladp0055s0381.1.v1.1">
    <property type="protein sequence ID" value="Kaladp0055s0381.1.v1.1"/>
    <property type="gene ID" value="Kaladp0055s0381.v1.1"/>
</dbReference>
<keyword evidence="9" id="KW-0732">Signal</keyword>
<dbReference type="Gene3D" id="3.80.10.10">
    <property type="entry name" value="Ribonuclease Inhibitor"/>
    <property type="match status" value="2"/>
</dbReference>
<dbReference type="Gene3D" id="3.30.200.20">
    <property type="entry name" value="Phosphorylase Kinase, domain 1"/>
    <property type="match status" value="1"/>
</dbReference>
<dbReference type="SUPFAM" id="SSF52058">
    <property type="entry name" value="L domain-like"/>
    <property type="match status" value="1"/>
</dbReference>
<dbReference type="Pfam" id="PF00560">
    <property type="entry name" value="LRR_1"/>
    <property type="match status" value="2"/>
</dbReference>
<dbReference type="InterPro" id="IPR046959">
    <property type="entry name" value="PRK1-6/SRF4-like"/>
</dbReference>
<dbReference type="PANTHER" id="PTHR48007:SF65">
    <property type="entry name" value="OS01G0577600 PROTEIN"/>
    <property type="match status" value="1"/>
</dbReference>
<dbReference type="InterPro" id="IPR000719">
    <property type="entry name" value="Prot_kinase_dom"/>
</dbReference>
<feature type="chain" id="PRO_5029631450" description="Protein kinase domain-containing protein" evidence="9">
    <location>
        <begin position="22"/>
        <end position="663"/>
    </location>
</feature>
<feature type="domain" description="Protein kinase" evidence="10">
    <location>
        <begin position="386"/>
        <end position="663"/>
    </location>
</feature>